<keyword evidence="3 10" id="KW-0663">Pyridoxal phosphate</keyword>
<dbReference type="PIRSF" id="PIRSF005639">
    <property type="entry name" value="Glut_amidoT_SNO"/>
    <property type="match status" value="1"/>
</dbReference>
<dbReference type="PROSITE" id="PS01236">
    <property type="entry name" value="PDXT_SNO_1"/>
    <property type="match status" value="1"/>
</dbReference>
<dbReference type="CDD" id="cd01749">
    <property type="entry name" value="GATase1_PB"/>
    <property type="match status" value="1"/>
</dbReference>
<comment type="subunit">
    <text evidence="9 10">In the presence of PdxS, forms a dodecamer of heterodimers. Only shows activity in the heterodimer.</text>
</comment>
<evidence type="ECO:0000256" key="6">
    <source>
        <dbReference type="ARBA" id="ARBA00047992"/>
    </source>
</evidence>
<feature type="active site" description="Charge relay system" evidence="10 11">
    <location>
        <position position="166"/>
    </location>
</feature>
<dbReference type="EC" id="3.5.1.2" evidence="10"/>
<dbReference type="GO" id="GO:0016740">
    <property type="term" value="F:transferase activity"/>
    <property type="evidence" value="ECO:0007669"/>
    <property type="project" value="UniProtKB-KW"/>
</dbReference>
<keyword evidence="13" id="KW-0808">Transferase</keyword>
<dbReference type="GO" id="GO:0006543">
    <property type="term" value="P:L-glutamine catabolic process"/>
    <property type="evidence" value="ECO:0007669"/>
    <property type="project" value="UniProtKB-UniRule"/>
</dbReference>
<name>A0A0R1WA44_9LACO</name>
<keyword evidence="14" id="KW-1185">Reference proteome</keyword>
<dbReference type="GO" id="GO:0036381">
    <property type="term" value="F:pyridoxal 5'-phosphate synthase (glutamine hydrolysing) activity"/>
    <property type="evidence" value="ECO:0007669"/>
    <property type="project" value="UniProtKB-UniRule"/>
</dbReference>
<feature type="binding site" evidence="10 12">
    <location>
        <begin position="127"/>
        <end position="128"/>
    </location>
    <ligand>
        <name>L-glutamine</name>
        <dbReference type="ChEBI" id="CHEBI:58359"/>
    </ligand>
</feature>
<dbReference type="HAMAP" id="MF_01615">
    <property type="entry name" value="PdxT"/>
    <property type="match status" value="1"/>
</dbReference>
<keyword evidence="2 10" id="KW-0378">Hydrolase</keyword>
<keyword evidence="5 10" id="KW-0456">Lyase</keyword>
<evidence type="ECO:0000256" key="4">
    <source>
        <dbReference type="ARBA" id="ARBA00022962"/>
    </source>
</evidence>
<dbReference type="AlphaFoldDB" id="A0A0R1WA44"/>
<comment type="caution">
    <text evidence="13">The sequence shown here is derived from an EMBL/GenBank/DDBJ whole genome shotgun (WGS) entry which is preliminary data.</text>
</comment>
<dbReference type="InterPro" id="IPR002161">
    <property type="entry name" value="PdxT/SNO"/>
</dbReference>
<comment type="function">
    <text evidence="8 10">Catalyzes the hydrolysis of glutamine to glutamate and ammonia as part of the biosynthesis of pyridoxal 5'-phosphate. The resulting ammonia molecule is channeled to the active site of PdxS.</text>
</comment>
<dbReference type="PATRIC" id="fig|1423774.3.peg.1883"/>
<dbReference type="EMBL" id="AZFV01000038">
    <property type="protein sequence ID" value="KRM14479.1"/>
    <property type="molecule type" value="Genomic_DNA"/>
</dbReference>
<comment type="catalytic activity">
    <reaction evidence="7 10">
        <text>L-glutamine + H2O = L-glutamate + NH4(+)</text>
        <dbReference type="Rhea" id="RHEA:15889"/>
        <dbReference type="ChEBI" id="CHEBI:15377"/>
        <dbReference type="ChEBI" id="CHEBI:28938"/>
        <dbReference type="ChEBI" id="CHEBI:29985"/>
        <dbReference type="ChEBI" id="CHEBI:58359"/>
        <dbReference type="EC" id="3.5.1.2"/>
    </reaction>
</comment>
<gene>
    <name evidence="10" type="primary">pdxT</name>
    <name evidence="13" type="ORF">FD31_GL001812</name>
</gene>
<comment type="similarity">
    <text evidence="1 10">Belongs to the glutaminase PdxT/SNO family.</text>
</comment>
<evidence type="ECO:0000313" key="14">
    <source>
        <dbReference type="Proteomes" id="UP000051302"/>
    </source>
</evidence>
<dbReference type="PANTHER" id="PTHR31559">
    <property type="entry name" value="PYRIDOXAL 5'-PHOSPHATE SYNTHASE SUBUNIT SNO"/>
    <property type="match status" value="1"/>
</dbReference>
<evidence type="ECO:0000256" key="3">
    <source>
        <dbReference type="ARBA" id="ARBA00022898"/>
    </source>
</evidence>
<dbReference type="NCBIfam" id="TIGR03800">
    <property type="entry name" value="PLP_synth_Pdx2"/>
    <property type="match status" value="1"/>
</dbReference>
<dbReference type="Proteomes" id="UP000051302">
    <property type="component" value="Unassembled WGS sequence"/>
</dbReference>
<feature type="binding site" evidence="10 12">
    <location>
        <position position="99"/>
    </location>
    <ligand>
        <name>L-glutamine</name>
        <dbReference type="ChEBI" id="CHEBI:58359"/>
    </ligand>
</feature>
<evidence type="ECO:0000256" key="10">
    <source>
        <dbReference type="HAMAP-Rule" id="MF_01615"/>
    </source>
</evidence>
<dbReference type="GO" id="GO:0004359">
    <property type="term" value="F:glutaminase activity"/>
    <property type="evidence" value="ECO:0007669"/>
    <property type="project" value="UniProtKB-UniRule"/>
</dbReference>
<dbReference type="UniPathway" id="UPA00245"/>
<evidence type="ECO:0000256" key="7">
    <source>
        <dbReference type="ARBA" id="ARBA00049534"/>
    </source>
</evidence>
<comment type="catalytic activity">
    <reaction evidence="6 10">
        <text>aldehydo-D-ribose 5-phosphate + D-glyceraldehyde 3-phosphate + L-glutamine = pyridoxal 5'-phosphate + L-glutamate + phosphate + 3 H2O + H(+)</text>
        <dbReference type="Rhea" id="RHEA:31507"/>
        <dbReference type="ChEBI" id="CHEBI:15377"/>
        <dbReference type="ChEBI" id="CHEBI:15378"/>
        <dbReference type="ChEBI" id="CHEBI:29985"/>
        <dbReference type="ChEBI" id="CHEBI:43474"/>
        <dbReference type="ChEBI" id="CHEBI:58273"/>
        <dbReference type="ChEBI" id="CHEBI:58359"/>
        <dbReference type="ChEBI" id="CHEBI:59776"/>
        <dbReference type="ChEBI" id="CHEBI:597326"/>
        <dbReference type="EC" id="4.3.3.6"/>
    </reaction>
</comment>
<dbReference type="PROSITE" id="PS51130">
    <property type="entry name" value="PDXT_SNO_2"/>
    <property type="match status" value="1"/>
</dbReference>
<dbReference type="GO" id="GO:0042823">
    <property type="term" value="P:pyridoxal phosphate biosynthetic process"/>
    <property type="evidence" value="ECO:0007669"/>
    <property type="project" value="UniProtKB-UniRule"/>
</dbReference>
<dbReference type="FunFam" id="3.40.50.880:FF:000010">
    <property type="entry name" value="uncharacterized protein LOC100176842 isoform X2"/>
    <property type="match status" value="1"/>
</dbReference>
<keyword evidence="4 10" id="KW-0315">Glutamine amidotransferase</keyword>
<feature type="binding site" evidence="10 12">
    <location>
        <begin position="46"/>
        <end position="48"/>
    </location>
    <ligand>
        <name>L-glutamine</name>
        <dbReference type="ChEBI" id="CHEBI:58359"/>
    </ligand>
</feature>
<evidence type="ECO:0000256" key="8">
    <source>
        <dbReference type="ARBA" id="ARBA00054599"/>
    </source>
</evidence>
<dbReference type="PROSITE" id="PS51273">
    <property type="entry name" value="GATASE_TYPE_1"/>
    <property type="match status" value="1"/>
</dbReference>
<dbReference type="GO" id="GO:0008614">
    <property type="term" value="P:pyridoxine metabolic process"/>
    <property type="evidence" value="ECO:0007669"/>
    <property type="project" value="TreeGrafter"/>
</dbReference>
<accession>A0A0R1WA44</accession>
<comment type="pathway">
    <text evidence="10">Cofactor biosynthesis; pyridoxal 5'-phosphate biosynthesis.</text>
</comment>
<dbReference type="InterPro" id="IPR029062">
    <property type="entry name" value="Class_I_gatase-like"/>
</dbReference>
<dbReference type="Pfam" id="PF01174">
    <property type="entry name" value="SNO"/>
    <property type="match status" value="1"/>
</dbReference>
<sequence>MIIGILALQGAVSEHQIALEKLAVASKLVLKTTDLQGLDGLIIPGGESTAIKKLMVRENLLEPLKQMVAQGFPVFGTCAGLVLLSQTDSLNGLNGEVVRNGFGRQKDSFEESLTVTGFDTPFMGIFIRAPYLSSVEDGVQVLAKTDDNRIVAASKQNVLVTAFHPELTADTRFHELFIHDFVGQK</sequence>
<organism evidence="13 14">
    <name type="scientific">Companilactobacillus nantensis DSM 16982</name>
    <dbReference type="NCBI Taxonomy" id="1423774"/>
    <lineage>
        <taxon>Bacteria</taxon>
        <taxon>Bacillati</taxon>
        <taxon>Bacillota</taxon>
        <taxon>Bacilli</taxon>
        <taxon>Lactobacillales</taxon>
        <taxon>Lactobacillaceae</taxon>
        <taxon>Companilactobacillus</taxon>
    </lineage>
</organism>
<protein>
    <recommendedName>
        <fullName evidence="10">Pyridoxal 5'-phosphate synthase subunit PdxT</fullName>
        <ecNumber evidence="10">4.3.3.6</ecNumber>
    </recommendedName>
    <alternativeName>
        <fullName evidence="10">Pdx2</fullName>
    </alternativeName>
    <alternativeName>
        <fullName evidence="10">Pyridoxal 5'-phosphate synthase glutaminase subunit</fullName>
        <ecNumber evidence="10">3.5.1.2</ecNumber>
    </alternativeName>
</protein>
<evidence type="ECO:0000256" key="1">
    <source>
        <dbReference type="ARBA" id="ARBA00008345"/>
    </source>
</evidence>
<feature type="active site" description="Charge relay system" evidence="10 11">
    <location>
        <position position="164"/>
    </location>
</feature>
<reference evidence="13 14" key="1">
    <citation type="journal article" date="2015" name="Genome Announc.">
        <title>Expanding the biotechnology potential of lactobacilli through comparative genomics of 213 strains and associated genera.</title>
        <authorList>
            <person name="Sun Z."/>
            <person name="Harris H.M."/>
            <person name="McCann A."/>
            <person name="Guo C."/>
            <person name="Argimon S."/>
            <person name="Zhang W."/>
            <person name="Yang X."/>
            <person name="Jeffery I.B."/>
            <person name="Cooney J.C."/>
            <person name="Kagawa T.F."/>
            <person name="Liu W."/>
            <person name="Song Y."/>
            <person name="Salvetti E."/>
            <person name="Wrobel A."/>
            <person name="Rasinkangas P."/>
            <person name="Parkhill J."/>
            <person name="Rea M.C."/>
            <person name="O'Sullivan O."/>
            <person name="Ritari J."/>
            <person name="Douillard F.P."/>
            <person name="Paul Ross R."/>
            <person name="Yang R."/>
            <person name="Briner A.E."/>
            <person name="Felis G.E."/>
            <person name="de Vos W.M."/>
            <person name="Barrangou R."/>
            <person name="Klaenhammer T.R."/>
            <person name="Caufield P.W."/>
            <person name="Cui Y."/>
            <person name="Zhang H."/>
            <person name="O'Toole P.W."/>
        </authorList>
    </citation>
    <scope>NUCLEOTIDE SEQUENCE [LARGE SCALE GENOMIC DNA]</scope>
    <source>
        <strain evidence="13 14">DSM 16982</strain>
    </source>
</reference>
<evidence type="ECO:0000256" key="9">
    <source>
        <dbReference type="ARBA" id="ARBA00064749"/>
    </source>
</evidence>
<dbReference type="GO" id="GO:1903600">
    <property type="term" value="C:glutaminase complex"/>
    <property type="evidence" value="ECO:0007669"/>
    <property type="project" value="TreeGrafter"/>
</dbReference>
<feature type="active site" description="Nucleophile" evidence="10 11">
    <location>
        <position position="78"/>
    </location>
</feature>
<dbReference type="EC" id="4.3.3.6" evidence="10"/>
<evidence type="ECO:0000256" key="5">
    <source>
        <dbReference type="ARBA" id="ARBA00023239"/>
    </source>
</evidence>
<evidence type="ECO:0000256" key="12">
    <source>
        <dbReference type="PIRSR" id="PIRSR005639-2"/>
    </source>
</evidence>
<dbReference type="RefSeq" id="WP_057893091.1">
    <property type="nucleotide sequence ID" value="NZ_AZFV01000038.1"/>
</dbReference>
<dbReference type="Gene3D" id="3.40.50.880">
    <property type="match status" value="1"/>
</dbReference>
<dbReference type="GO" id="GO:0005829">
    <property type="term" value="C:cytosol"/>
    <property type="evidence" value="ECO:0007669"/>
    <property type="project" value="TreeGrafter"/>
</dbReference>
<proteinExistence type="inferred from homology"/>
<dbReference type="PANTHER" id="PTHR31559:SF0">
    <property type="entry name" value="PYRIDOXAL 5'-PHOSPHATE SYNTHASE SUBUNIT SNO1-RELATED"/>
    <property type="match status" value="1"/>
</dbReference>
<evidence type="ECO:0000313" key="13">
    <source>
        <dbReference type="EMBL" id="KRM14479.1"/>
    </source>
</evidence>
<dbReference type="SUPFAM" id="SSF52317">
    <property type="entry name" value="Class I glutamine amidotransferase-like"/>
    <property type="match status" value="1"/>
</dbReference>
<dbReference type="STRING" id="1423774.FD31_GL001812"/>
<evidence type="ECO:0000256" key="2">
    <source>
        <dbReference type="ARBA" id="ARBA00022801"/>
    </source>
</evidence>
<dbReference type="InterPro" id="IPR021196">
    <property type="entry name" value="PdxT/SNO_CS"/>
</dbReference>
<evidence type="ECO:0000256" key="11">
    <source>
        <dbReference type="PIRSR" id="PIRSR005639-1"/>
    </source>
</evidence>